<dbReference type="PANTHER" id="PTHR23407:SF1">
    <property type="entry name" value="5-FORMYLTETRAHYDROFOLATE CYCLO-LIGASE"/>
    <property type="match status" value="1"/>
</dbReference>
<dbReference type="GO" id="GO:0009396">
    <property type="term" value="P:folic acid-containing compound biosynthetic process"/>
    <property type="evidence" value="ECO:0007669"/>
    <property type="project" value="TreeGrafter"/>
</dbReference>
<dbReference type="GO" id="GO:0035999">
    <property type="term" value="P:tetrahydrofolate interconversion"/>
    <property type="evidence" value="ECO:0007669"/>
    <property type="project" value="TreeGrafter"/>
</dbReference>
<reference evidence="7 8" key="1">
    <citation type="journal article" date="2014" name="PLoS Genet.">
        <title>Analysis of the genome and transcriptome of Cryptococcus neoformans var. grubii reveals complex RNA expression and microevolution leading to virulence attenuation.</title>
        <authorList>
            <person name="Janbon G."/>
            <person name="Ormerod K.L."/>
            <person name="Paulet D."/>
            <person name="Byrnes E.J.III."/>
            <person name="Yadav V."/>
            <person name="Chatterjee G."/>
            <person name="Mullapudi N."/>
            <person name="Hon C.C."/>
            <person name="Billmyre R.B."/>
            <person name="Brunel F."/>
            <person name="Bahn Y.S."/>
            <person name="Chen W."/>
            <person name="Chen Y."/>
            <person name="Chow E.W."/>
            <person name="Coppee J.Y."/>
            <person name="Floyd-Averette A."/>
            <person name="Gaillardin C."/>
            <person name="Gerik K.J."/>
            <person name="Goldberg J."/>
            <person name="Gonzalez-Hilarion S."/>
            <person name="Gujja S."/>
            <person name="Hamlin J.L."/>
            <person name="Hsueh Y.P."/>
            <person name="Ianiri G."/>
            <person name="Jones S."/>
            <person name="Kodira C.D."/>
            <person name="Kozubowski L."/>
            <person name="Lam W."/>
            <person name="Marra M."/>
            <person name="Mesner L.D."/>
            <person name="Mieczkowski P.A."/>
            <person name="Moyrand F."/>
            <person name="Nielsen K."/>
            <person name="Proux C."/>
            <person name="Rossignol T."/>
            <person name="Schein J.E."/>
            <person name="Sun S."/>
            <person name="Wollschlaeger C."/>
            <person name="Wood I.A."/>
            <person name="Zeng Q."/>
            <person name="Neuveglise C."/>
            <person name="Newlon C.S."/>
            <person name="Perfect J.R."/>
            <person name="Lodge J.K."/>
            <person name="Idnurm A."/>
            <person name="Stajich J.E."/>
            <person name="Kronstad J.W."/>
            <person name="Sanyal K."/>
            <person name="Heitman J."/>
            <person name="Fraser J.A."/>
            <person name="Cuomo C.A."/>
            <person name="Dietrich F.S."/>
        </authorList>
    </citation>
    <scope>NUCLEOTIDE SEQUENCE [LARGE SCALE GENOMIC DNA]</scope>
    <source>
        <strain evidence="8">H99 / ATCC 208821 / CBS 10515 / FGSC 9487</strain>
    </source>
</reference>
<evidence type="ECO:0000313" key="8">
    <source>
        <dbReference type="Proteomes" id="UP000010091"/>
    </source>
</evidence>
<dbReference type="EMBL" id="CP003820">
    <property type="protein sequence ID" value="AFR92719.1"/>
    <property type="molecule type" value="Genomic_DNA"/>
</dbReference>
<keyword evidence="3" id="KW-0067">ATP-binding</keyword>
<dbReference type="RefSeq" id="XP_012046824.1">
    <property type="nucleotide sequence ID" value="XM_012191434.1"/>
</dbReference>
<dbReference type="GeneID" id="23884382"/>
<comment type="similarity">
    <text evidence="1">Belongs to the 5-formyltetrahydrofolate cyclo-ligase family.</text>
</comment>
<sequence>MSNPEPSDTGRQEERDKMAVTFALKATLRKTMLRTLKGMSDSEIDKQSRDVFRILLDQNFFKKANSVGCYLSMAQGELRTNLIVDHLLKRGTSLYTPYIPAPPSRTHNPSTPSLSGPSSEQDMRMLRLYSTQDLENCPLDRWGIVDPGVERRDMDKSLREDAMNPKAPAMDLILIPGVAFDEECNRLGRGKAYYDRFLQSYTSTRPRPLLMAIALEPQILSHGERVPTWDWDFQLDGIISPSGIVWRKKLEGSN</sequence>
<comment type="catalytic activity">
    <reaction evidence="4">
        <text>(6S)-5-formyl-5,6,7,8-tetrahydrofolate + ATP = (6R)-5,10-methenyltetrahydrofolate + ADP + phosphate</text>
        <dbReference type="Rhea" id="RHEA:10488"/>
        <dbReference type="ChEBI" id="CHEBI:30616"/>
        <dbReference type="ChEBI" id="CHEBI:43474"/>
        <dbReference type="ChEBI" id="CHEBI:57455"/>
        <dbReference type="ChEBI" id="CHEBI:57457"/>
        <dbReference type="ChEBI" id="CHEBI:456216"/>
        <dbReference type="EC" id="6.3.3.2"/>
    </reaction>
</comment>
<dbReference type="FunFam" id="3.40.50.10420:FF:000011">
    <property type="entry name" value="Unplaced genomic scaffold supercont1.5, whole genome shotgun sequence"/>
    <property type="match status" value="1"/>
</dbReference>
<feature type="region of interest" description="Disordered" evidence="6">
    <location>
        <begin position="99"/>
        <end position="119"/>
    </location>
</feature>
<dbReference type="GO" id="GO:0005524">
    <property type="term" value="F:ATP binding"/>
    <property type="evidence" value="ECO:0007669"/>
    <property type="project" value="UniProtKB-KW"/>
</dbReference>
<dbReference type="GO" id="GO:0005739">
    <property type="term" value="C:mitochondrion"/>
    <property type="evidence" value="ECO:0007669"/>
    <property type="project" value="TreeGrafter"/>
</dbReference>
<evidence type="ECO:0000256" key="3">
    <source>
        <dbReference type="ARBA" id="ARBA00022840"/>
    </source>
</evidence>
<dbReference type="AlphaFoldDB" id="J9VJD7"/>
<dbReference type="GO" id="GO:0030272">
    <property type="term" value="F:5-formyltetrahydrofolate cyclo-ligase activity"/>
    <property type="evidence" value="ECO:0007669"/>
    <property type="project" value="UniProtKB-EC"/>
</dbReference>
<evidence type="ECO:0000256" key="6">
    <source>
        <dbReference type="SAM" id="MobiDB-lite"/>
    </source>
</evidence>
<dbReference type="PANTHER" id="PTHR23407">
    <property type="entry name" value="ATPASE INHIBITOR/5-FORMYLTETRAHYDROFOLATE CYCLO-LIGASE"/>
    <property type="match status" value="1"/>
</dbReference>
<dbReference type="KEGG" id="cng:CNAG_00589"/>
<keyword evidence="2" id="KW-0547">Nucleotide-binding</keyword>
<accession>J9VJD7</accession>
<name>J9VJD7_CRYN9</name>
<evidence type="ECO:0000313" key="7">
    <source>
        <dbReference type="EMBL" id="AFR92719.1"/>
    </source>
</evidence>
<dbReference type="InterPro" id="IPR037171">
    <property type="entry name" value="NagB/RpiA_transferase-like"/>
</dbReference>
<keyword evidence="8" id="KW-1185">Reference proteome</keyword>
<dbReference type="Gene3D" id="3.40.50.10420">
    <property type="entry name" value="NagB/RpiA/CoA transferase-like"/>
    <property type="match status" value="1"/>
</dbReference>
<dbReference type="Proteomes" id="UP000010091">
    <property type="component" value="Chromosome 1"/>
</dbReference>
<gene>
    <name evidence="7" type="ORF">CNAG_00589</name>
</gene>
<dbReference type="VEuPathDB" id="FungiDB:CNAG_00589"/>
<evidence type="ECO:0000256" key="2">
    <source>
        <dbReference type="ARBA" id="ARBA00022741"/>
    </source>
</evidence>
<dbReference type="HOGENOM" id="CLU_066245_2_1_1"/>
<dbReference type="Pfam" id="PF01812">
    <property type="entry name" value="5-FTHF_cyc-lig"/>
    <property type="match status" value="1"/>
</dbReference>
<protein>
    <recommendedName>
        <fullName evidence="5">5-formyltetrahydrofolate cyclo-ligase</fullName>
        <ecNumber evidence="5">6.3.3.2</ecNumber>
    </recommendedName>
</protein>
<proteinExistence type="inferred from homology"/>
<dbReference type="InterPro" id="IPR002698">
    <property type="entry name" value="FTHF_cligase"/>
</dbReference>
<evidence type="ECO:0000256" key="5">
    <source>
        <dbReference type="ARBA" id="ARBA00038966"/>
    </source>
</evidence>
<dbReference type="SUPFAM" id="SSF100950">
    <property type="entry name" value="NagB/RpiA/CoA transferase-like"/>
    <property type="match status" value="1"/>
</dbReference>
<dbReference type="EC" id="6.3.3.2" evidence="5"/>
<dbReference type="OrthoDB" id="2015992at2759"/>
<dbReference type="InterPro" id="IPR024185">
    <property type="entry name" value="FTHF_cligase-like_sf"/>
</dbReference>
<evidence type="ECO:0000256" key="4">
    <source>
        <dbReference type="ARBA" id="ARBA00036539"/>
    </source>
</evidence>
<evidence type="ECO:0000256" key="1">
    <source>
        <dbReference type="ARBA" id="ARBA00010638"/>
    </source>
</evidence>
<organism evidence="7 8">
    <name type="scientific">Cryptococcus neoformans (strain H99 / ATCC 208821 / CBS 10515 / FGSC 9487)</name>
    <name type="common">Cryptococcus neoformans var. grubii serotype A</name>
    <dbReference type="NCBI Taxonomy" id="235443"/>
    <lineage>
        <taxon>Eukaryota</taxon>
        <taxon>Fungi</taxon>
        <taxon>Dikarya</taxon>
        <taxon>Basidiomycota</taxon>
        <taxon>Agaricomycotina</taxon>
        <taxon>Tremellomycetes</taxon>
        <taxon>Tremellales</taxon>
        <taxon>Cryptococcaceae</taxon>
        <taxon>Cryptococcus</taxon>
        <taxon>Cryptococcus neoformans species complex</taxon>
    </lineage>
</organism>
<feature type="compositionally biased region" description="Polar residues" evidence="6">
    <location>
        <begin position="105"/>
        <end position="119"/>
    </location>
</feature>